<sequence length="142" mass="16384">MEKQHILAQLFVRESEKQTLISKEDLDFDALHRSDFETWKDGKRDIELVDVAGTHWMKTCTGGYITEVIFHADGTLNEYRLFDRFKTKGNWSLKSGVLHVVIFKGENCYEFAVIGNASVNIHSAVEYKNSELHSYLKLAQIK</sequence>
<reference evidence="1 2" key="1">
    <citation type="submission" date="2018-12" db="EMBL/GenBank/DDBJ databases">
        <title>Vibrio sp. isolated from China Sea.</title>
        <authorList>
            <person name="Li Y."/>
        </authorList>
    </citation>
    <scope>NUCLEOTIDE SEQUENCE [LARGE SCALE GENOMIC DNA]</scope>
    <source>
        <strain evidence="1 2">BEI207</strain>
    </source>
</reference>
<protein>
    <submittedName>
        <fullName evidence="1">Uncharacterized protein</fullName>
    </submittedName>
</protein>
<dbReference type="OrthoDB" id="5892215at2"/>
<evidence type="ECO:0000313" key="1">
    <source>
        <dbReference type="EMBL" id="RTZ18059.1"/>
    </source>
</evidence>
<proteinExistence type="predicted"/>
<dbReference type="AlphaFoldDB" id="A0A3S0PRK1"/>
<dbReference type="Proteomes" id="UP000268973">
    <property type="component" value="Unassembled WGS sequence"/>
</dbReference>
<accession>A0A3S0PRK1</accession>
<gene>
    <name evidence="1" type="ORF">EJ063_04525</name>
</gene>
<keyword evidence="2" id="KW-1185">Reference proteome</keyword>
<dbReference type="EMBL" id="RXZH01000001">
    <property type="protein sequence ID" value="RTZ18059.1"/>
    <property type="molecule type" value="Genomic_DNA"/>
</dbReference>
<dbReference type="RefSeq" id="WP_126572806.1">
    <property type="nucleotide sequence ID" value="NZ_RXZH01000001.1"/>
</dbReference>
<comment type="caution">
    <text evidence="1">The sequence shown here is derived from an EMBL/GenBank/DDBJ whole genome shotgun (WGS) entry which is preliminary data.</text>
</comment>
<organism evidence="1 2">
    <name type="scientific">Vibrio aquaticus</name>
    <dbReference type="NCBI Taxonomy" id="2496559"/>
    <lineage>
        <taxon>Bacteria</taxon>
        <taxon>Pseudomonadati</taxon>
        <taxon>Pseudomonadota</taxon>
        <taxon>Gammaproteobacteria</taxon>
        <taxon>Vibrionales</taxon>
        <taxon>Vibrionaceae</taxon>
        <taxon>Vibrio</taxon>
    </lineage>
</organism>
<evidence type="ECO:0000313" key="2">
    <source>
        <dbReference type="Proteomes" id="UP000268973"/>
    </source>
</evidence>
<name>A0A3S0PRK1_9VIBR</name>